<feature type="transmembrane region" description="Helical" evidence="8">
    <location>
        <begin position="300"/>
        <end position="319"/>
    </location>
</feature>
<evidence type="ECO:0000259" key="9">
    <source>
        <dbReference type="PROSITE" id="PS51144"/>
    </source>
</evidence>
<evidence type="ECO:0000256" key="7">
    <source>
        <dbReference type="RuleBase" id="RU367011"/>
    </source>
</evidence>
<keyword evidence="7" id="KW-0732">Signal</keyword>
<name>A0AA97LB61_EUBMA</name>
<dbReference type="Proteomes" id="UP001190640">
    <property type="component" value="Chromosome 12"/>
</dbReference>
<dbReference type="AlphaFoldDB" id="A0AA97LB61"/>
<evidence type="ECO:0000256" key="8">
    <source>
        <dbReference type="SAM" id="Phobius"/>
    </source>
</evidence>
<dbReference type="GO" id="GO:0005886">
    <property type="term" value="C:plasma membrane"/>
    <property type="evidence" value="ECO:0007669"/>
    <property type="project" value="TreeGrafter"/>
</dbReference>
<comment type="cofactor">
    <cofactor evidence="7">
        <name>Zn(2+)</name>
        <dbReference type="ChEBI" id="CHEBI:29105"/>
    </cofactor>
</comment>
<dbReference type="Pfam" id="PF00194">
    <property type="entry name" value="Carb_anhydrase"/>
    <property type="match status" value="1"/>
</dbReference>
<keyword evidence="6 7" id="KW-0456">Lyase</keyword>
<dbReference type="PROSITE" id="PS51144">
    <property type="entry name" value="ALPHA_CA_2"/>
    <property type="match status" value="1"/>
</dbReference>
<evidence type="ECO:0000256" key="3">
    <source>
        <dbReference type="ARBA" id="ARBA00022723"/>
    </source>
</evidence>
<dbReference type="RefSeq" id="XP_054849198.1">
    <property type="nucleotide sequence ID" value="XM_054993223.1"/>
</dbReference>
<sequence length="321" mass="35038">MGHLWVQGIFIAVLLSGECHASSEGSWCYIDEACGPTTWESLGHCDGDRQSPIDIISSKAISNSTLGPVTLSKSYEDPKKLLEMKNTGKTVDVELGEGLFLSGPGLPGAYMAKSFHFHWGDGVSKPGSEHYIDGRQYSMELHIVHTRNNMSVSDALDDPQGIAVLGFFVQGSETAKGKTAKAWESLSKNLQDVKEKGEDKNLHSTVSLQDLLGPTNLGRYFRYSGSLTTPGCDEVVIWTVFADPILVPSKVVAFFPFSLRSTDSSEGPHLKNNFRPLQKISDRKVETSAFLTHRSAASRASQPVAFILLFLCISAFGFFPV</sequence>
<dbReference type="PANTHER" id="PTHR18952:SF200">
    <property type="entry name" value="CARBONIC ANHYDRASE"/>
    <property type="match status" value="1"/>
</dbReference>
<keyword evidence="8" id="KW-0472">Membrane</keyword>
<comment type="similarity">
    <text evidence="1 7">Belongs to the alpha-carbonic anhydrase family.</text>
</comment>
<evidence type="ECO:0000256" key="1">
    <source>
        <dbReference type="ARBA" id="ARBA00010718"/>
    </source>
</evidence>
<evidence type="ECO:0000256" key="2">
    <source>
        <dbReference type="ARBA" id="ARBA00012925"/>
    </source>
</evidence>
<dbReference type="PROSITE" id="PS00162">
    <property type="entry name" value="ALPHA_CA_1"/>
    <property type="match status" value="1"/>
</dbReference>
<gene>
    <name evidence="11" type="primary">LOC129338756</name>
</gene>
<dbReference type="Gene3D" id="3.10.200.10">
    <property type="entry name" value="Alpha carbonic anhydrase"/>
    <property type="match status" value="1"/>
</dbReference>
<keyword evidence="8" id="KW-1133">Transmembrane helix</keyword>
<protein>
    <recommendedName>
        <fullName evidence="2 7">Carbonic anhydrase</fullName>
        <ecNumber evidence="2 7">4.2.1.1</ecNumber>
    </recommendedName>
</protein>
<dbReference type="GO" id="GO:0004089">
    <property type="term" value="F:carbonate dehydratase activity"/>
    <property type="evidence" value="ECO:0007669"/>
    <property type="project" value="UniProtKB-UniRule"/>
</dbReference>
<dbReference type="SUPFAM" id="SSF51069">
    <property type="entry name" value="Carbonic anhydrase"/>
    <property type="match status" value="1"/>
</dbReference>
<dbReference type="GO" id="GO:0008270">
    <property type="term" value="F:zinc ion binding"/>
    <property type="evidence" value="ECO:0007669"/>
    <property type="project" value="UniProtKB-UniRule"/>
</dbReference>
<evidence type="ECO:0000256" key="5">
    <source>
        <dbReference type="ARBA" id="ARBA00023180"/>
    </source>
</evidence>
<dbReference type="InterPro" id="IPR001148">
    <property type="entry name" value="CA_dom"/>
</dbReference>
<keyword evidence="8" id="KW-0812">Transmembrane</keyword>
<dbReference type="GeneID" id="129338756"/>
<feature type="signal peptide" evidence="7">
    <location>
        <begin position="1"/>
        <end position="21"/>
    </location>
</feature>
<organism evidence="10 11">
    <name type="scientific">Eublepharis macularius</name>
    <name type="common">Leopard gecko</name>
    <name type="synonym">Cyrtodactylus macularius</name>
    <dbReference type="NCBI Taxonomy" id="481883"/>
    <lineage>
        <taxon>Eukaryota</taxon>
        <taxon>Metazoa</taxon>
        <taxon>Chordata</taxon>
        <taxon>Craniata</taxon>
        <taxon>Vertebrata</taxon>
        <taxon>Euteleostomi</taxon>
        <taxon>Lepidosauria</taxon>
        <taxon>Squamata</taxon>
        <taxon>Bifurcata</taxon>
        <taxon>Gekkota</taxon>
        <taxon>Eublepharidae</taxon>
        <taxon>Eublepharinae</taxon>
        <taxon>Eublepharis</taxon>
    </lineage>
</organism>
<dbReference type="SMART" id="SM01057">
    <property type="entry name" value="Carb_anhydrase"/>
    <property type="match status" value="1"/>
</dbReference>
<dbReference type="InterPro" id="IPR018338">
    <property type="entry name" value="Carbonic_anhydrase_a-class_CS"/>
</dbReference>
<dbReference type="EC" id="4.2.1.1" evidence="2 7"/>
<evidence type="ECO:0000313" key="10">
    <source>
        <dbReference type="Proteomes" id="UP001190640"/>
    </source>
</evidence>
<reference evidence="11" key="1">
    <citation type="submission" date="2025-08" db="UniProtKB">
        <authorList>
            <consortium name="RefSeq"/>
        </authorList>
    </citation>
    <scope>IDENTIFICATION</scope>
    <source>
        <tissue evidence="11">Blood</tissue>
    </source>
</reference>
<comment type="function">
    <text evidence="7">Reversible hydration of carbon dioxide.</text>
</comment>
<keyword evidence="10" id="KW-1185">Reference proteome</keyword>
<evidence type="ECO:0000256" key="4">
    <source>
        <dbReference type="ARBA" id="ARBA00022833"/>
    </source>
</evidence>
<keyword evidence="4 7" id="KW-0862">Zinc</keyword>
<dbReference type="PANTHER" id="PTHR18952">
    <property type="entry name" value="CARBONIC ANHYDRASE"/>
    <property type="match status" value="1"/>
</dbReference>
<evidence type="ECO:0000256" key="6">
    <source>
        <dbReference type="ARBA" id="ARBA00023239"/>
    </source>
</evidence>
<comment type="catalytic activity">
    <reaction evidence="7">
        <text>hydrogencarbonate + H(+) = CO2 + H2O</text>
        <dbReference type="Rhea" id="RHEA:10748"/>
        <dbReference type="ChEBI" id="CHEBI:15377"/>
        <dbReference type="ChEBI" id="CHEBI:15378"/>
        <dbReference type="ChEBI" id="CHEBI:16526"/>
        <dbReference type="ChEBI" id="CHEBI:17544"/>
        <dbReference type="EC" id="4.2.1.1"/>
    </reaction>
</comment>
<dbReference type="FunFam" id="3.10.200.10:FF:000003">
    <property type="entry name" value="Carbonic anhydrase 12"/>
    <property type="match status" value="1"/>
</dbReference>
<evidence type="ECO:0000313" key="11">
    <source>
        <dbReference type="RefSeq" id="XP_054849198.1"/>
    </source>
</evidence>
<dbReference type="InterPro" id="IPR023561">
    <property type="entry name" value="Carbonic_anhydrase_a-class"/>
</dbReference>
<dbReference type="InterPro" id="IPR036398">
    <property type="entry name" value="CA_dom_sf"/>
</dbReference>
<accession>A0AA97LB61</accession>
<feature type="domain" description="Alpha-carbonic anhydrase" evidence="9">
    <location>
        <begin position="25"/>
        <end position="289"/>
    </location>
</feature>
<keyword evidence="5" id="KW-0325">Glycoprotein</keyword>
<keyword evidence="3 7" id="KW-0479">Metal-binding</keyword>
<feature type="chain" id="PRO_5041517746" description="Carbonic anhydrase" evidence="7">
    <location>
        <begin position="22"/>
        <end position="321"/>
    </location>
</feature>
<proteinExistence type="inferred from homology"/>
<dbReference type="KEGG" id="emc:129338756"/>